<feature type="compositionally biased region" description="Polar residues" evidence="2">
    <location>
        <begin position="202"/>
        <end position="214"/>
    </location>
</feature>
<feature type="compositionally biased region" description="Basic and acidic residues" evidence="2">
    <location>
        <begin position="396"/>
        <end position="410"/>
    </location>
</feature>
<feature type="region of interest" description="Disordered" evidence="2">
    <location>
        <begin position="391"/>
        <end position="435"/>
    </location>
</feature>
<feature type="region of interest" description="Disordered" evidence="2">
    <location>
        <begin position="148"/>
        <end position="221"/>
    </location>
</feature>
<dbReference type="GeneID" id="68101336"/>
<evidence type="ECO:0000256" key="1">
    <source>
        <dbReference type="SAM" id="Coils"/>
    </source>
</evidence>
<feature type="compositionally biased region" description="Basic and acidic residues" evidence="2">
    <location>
        <begin position="464"/>
        <end position="492"/>
    </location>
</feature>
<keyword evidence="1" id="KW-0175">Coiled coil</keyword>
<feature type="coiled-coil region" evidence="1">
    <location>
        <begin position="348"/>
        <end position="386"/>
    </location>
</feature>
<feature type="region of interest" description="Disordered" evidence="2">
    <location>
        <begin position="95"/>
        <end position="118"/>
    </location>
</feature>
<evidence type="ECO:0000313" key="4">
    <source>
        <dbReference type="Proteomes" id="UP000816034"/>
    </source>
</evidence>
<keyword evidence="4" id="KW-1185">Reference proteome</keyword>
<organism evidence="3 4">
    <name type="scientific">Naegleria lovaniensis</name>
    <name type="common">Amoeba</name>
    <dbReference type="NCBI Taxonomy" id="51637"/>
    <lineage>
        <taxon>Eukaryota</taxon>
        <taxon>Discoba</taxon>
        <taxon>Heterolobosea</taxon>
        <taxon>Tetramitia</taxon>
        <taxon>Eutetramitia</taxon>
        <taxon>Vahlkampfiidae</taxon>
        <taxon>Naegleria</taxon>
    </lineage>
</organism>
<name>A0AA88GE55_NAELO</name>
<feature type="compositionally biased region" description="Polar residues" evidence="2">
    <location>
        <begin position="454"/>
        <end position="463"/>
    </location>
</feature>
<dbReference type="EMBL" id="PYSW02000036">
    <property type="protein sequence ID" value="KAG2377797.1"/>
    <property type="molecule type" value="Genomic_DNA"/>
</dbReference>
<dbReference type="AlphaFoldDB" id="A0AA88GE55"/>
<feature type="compositionally biased region" description="Polar residues" evidence="2">
    <location>
        <begin position="148"/>
        <end position="158"/>
    </location>
</feature>
<sequence>MRQQAINDYYEIGDSANGDTEMNNNTDVEGSAMVMMDDTYEETDQDNEISRMENVSQRILFEDQPEDVDEHYFAQVLDKYNPHLKNSEDVIEETKIGENGTKSRDDAGSYESPLEKDEYGIPHVSISLQKTPSPSQYKKRIVFGASTEGGQINSTKNPYYSGGKVKTPQSALKQQTSEESNKFRSILKGQEGNTTPEEEGQRNPSSIPQPSNVPISKKTASPRVKFEGASVNLVEPSLQDNTITLEEFQKRYIERASSPPPFSVIAEEKLAKMQDVEKVIEDVVEKALVKNIEELKAHYEYLNNGVYQMLETQFNTMLNLRTNSSIGFEDFPEYKDMAEKLGFLNAENEHLKLLLEERDLEIQSLREQAELMRERYIMDIDKLTSEVANSRIAPKTLEEEKIEDHIDENPRTNSPPRSRSPPPQPVQQPYSKQEARRSLDFNAAVRNALHNMSKEQANPLSKSFDSKQFKLNNEKQKAVSSTEEHPQEEIQQEDKIRKANKTLDSITERMLRSLKGPVRAEDNSKQIDKMVIDIKEQFKEKGVVLPLKRVKDCVYAFGEGKSERKVHLNIVNGVLKVKIGGGYDDFLKFLSQSVRLLQAKKK</sequence>
<feature type="compositionally biased region" description="Polar residues" evidence="2">
    <location>
        <begin position="167"/>
        <end position="178"/>
    </location>
</feature>
<protein>
    <recommendedName>
        <fullName evidence="5">GAR domain-containing protein</fullName>
    </recommendedName>
</protein>
<dbReference type="RefSeq" id="XP_044545059.1">
    <property type="nucleotide sequence ID" value="XM_044699007.1"/>
</dbReference>
<dbReference type="Proteomes" id="UP000816034">
    <property type="component" value="Unassembled WGS sequence"/>
</dbReference>
<proteinExistence type="predicted"/>
<evidence type="ECO:0000313" key="3">
    <source>
        <dbReference type="EMBL" id="KAG2377797.1"/>
    </source>
</evidence>
<gene>
    <name evidence="3" type="ORF">C9374_008882</name>
</gene>
<comment type="caution">
    <text evidence="3">The sequence shown here is derived from an EMBL/GenBank/DDBJ whole genome shotgun (WGS) entry which is preliminary data.</text>
</comment>
<evidence type="ECO:0000256" key="2">
    <source>
        <dbReference type="SAM" id="MobiDB-lite"/>
    </source>
</evidence>
<reference evidence="3 4" key="1">
    <citation type="journal article" date="2018" name="BMC Genomics">
        <title>The genome of Naegleria lovaniensis, the basis for a comparative approach to unravel pathogenicity factors of the human pathogenic amoeba N. fowleri.</title>
        <authorList>
            <person name="Liechti N."/>
            <person name="Schurch N."/>
            <person name="Bruggmann R."/>
            <person name="Wittwer M."/>
        </authorList>
    </citation>
    <scope>NUCLEOTIDE SEQUENCE [LARGE SCALE GENOMIC DNA]</scope>
    <source>
        <strain evidence="3 4">ATCC 30569</strain>
    </source>
</reference>
<evidence type="ECO:0008006" key="5">
    <source>
        <dbReference type="Google" id="ProtNLM"/>
    </source>
</evidence>
<feature type="region of interest" description="Disordered" evidence="2">
    <location>
        <begin position="452"/>
        <end position="492"/>
    </location>
</feature>
<accession>A0AA88GE55</accession>